<organism evidence="3 4">
    <name type="scientific">Piloderma croceum (strain F 1598)</name>
    <dbReference type="NCBI Taxonomy" id="765440"/>
    <lineage>
        <taxon>Eukaryota</taxon>
        <taxon>Fungi</taxon>
        <taxon>Dikarya</taxon>
        <taxon>Basidiomycota</taxon>
        <taxon>Agaricomycotina</taxon>
        <taxon>Agaricomycetes</taxon>
        <taxon>Agaricomycetidae</taxon>
        <taxon>Atheliales</taxon>
        <taxon>Atheliaceae</taxon>
        <taxon>Piloderma</taxon>
    </lineage>
</organism>
<accession>A0A0C3GLS9</accession>
<dbReference type="HOGENOM" id="CLU_022326_0_0_1"/>
<reference evidence="3 4" key="1">
    <citation type="submission" date="2014-04" db="EMBL/GenBank/DDBJ databases">
        <authorList>
            <consortium name="DOE Joint Genome Institute"/>
            <person name="Kuo A."/>
            <person name="Tarkka M."/>
            <person name="Buscot F."/>
            <person name="Kohler A."/>
            <person name="Nagy L.G."/>
            <person name="Floudas D."/>
            <person name="Copeland A."/>
            <person name="Barry K.W."/>
            <person name="Cichocki N."/>
            <person name="Veneault-Fourrey C."/>
            <person name="LaButti K."/>
            <person name="Lindquist E.A."/>
            <person name="Lipzen A."/>
            <person name="Lundell T."/>
            <person name="Morin E."/>
            <person name="Murat C."/>
            <person name="Sun H."/>
            <person name="Tunlid A."/>
            <person name="Henrissat B."/>
            <person name="Grigoriev I.V."/>
            <person name="Hibbett D.S."/>
            <person name="Martin F."/>
            <person name="Nordberg H.P."/>
            <person name="Cantor M.N."/>
            <person name="Hua S.X."/>
        </authorList>
    </citation>
    <scope>NUCLEOTIDE SEQUENCE [LARGE SCALE GENOMIC DNA]</scope>
    <source>
        <strain evidence="3 4">F 1598</strain>
    </source>
</reference>
<sequence length="654" mass="70199">MFFCLALVASHSFVFVSHPASKSNLTVARRPSLMASLSPRQASSPLSRGPSSLLVSETFKPKLPLDPFIAVPQPWSLKLDTVISALNAHCRRDVLLILGAPPLRDLEPLLQSQYLESSLLILATHQPPDISPASTVPAVRILRLSSPLAVQDAGAVRFVNVLECAERVARVWRKSGGEGVEELSEAELDGAAGPGSLSPPTVFRFTPSESVPTSPHSSTERLPSSRPTTPHRRRLRSASSLTFSKIKGKSLPPIDSSQRPFDCILNFLPTNVSDKAILKQTILVTTISRPFLTAASNPSRQATSCRSSSRLSVGAGANEEGRRWSTLLGRKSIYSAPSSNQSRASLYSSPGSPSYMASSVPQLPRRAHLVHLVPPTSPSASRSKLMQSMEGFLCSFAYPNPLDIGQPDLAGMERAAPFLMHPYTLRSAVRHAAPSLMPPTISSENVASEWTIADLLLSGALDRSTSSVEGDRSPPRAWIASAKDITFVPASKPGSMRSVNVAQPIPAAAIRERQRDSSFMNDTVDGPGLVRYESSSGTGESAGLGDSGAMTPESTPPSTPDTIVATPTSQMEKVFRFSHFRAGGRGAPIAPDSDESESTESTRESVPQPIRSRSLSMLLTPRRLRSEPGIVKQGNGWNSKWKFWKVSFTAAASA</sequence>
<evidence type="ECO:0000313" key="3">
    <source>
        <dbReference type="EMBL" id="KIM91526.1"/>
    </source>
</evidence>
<evidence type="ECO:0000313" key="4">
    <source>
        <dbReference type="Proteomes" id="UP000054166"/>
    </source>
</evidence>
<dbReference type="EMBL" id="KN832971">
    <property type="protein sequence ID" value="KIM91526.1"/>
    <property type="molecule type" value="Genomic_DNA"/>
</dbReference>
<feature type="region of interest" description="Disordered" evidence="1">
    <location>
        <begin position="581"/>
        <end position="614"/>
    </location>
</feature>
<dbReference type="OrthoDB" id="3265311at2759"/>
<evidence type="ECO:0000256" key="1">
    <source>
        <dbReference type="SAM" id="MobiDB-lite"/>
    </source>
</evidence>
<protein>
    <submittedName>
        <fullName evidence="3">Uncharacterized protein</fullName>
    </submittedName>
</protein>
<proteinExistence type="predicted"/>
<dbReference type="Proteomes" id="UP000054166">
    <property type="component" value="Unassembled WGS sequence"/>
</dbReference>
<dbReference type="InParanoid" id="A0A0C3GLS9"/>
<evidence type="ECO:0000256" key="2">
    <source>
        <dbReference type="SAM" id="SignalP"/>
    </source>
</evidence>
<dbReference type="STRING" id="765440.A0A0C3GLS9"/>
<reference evidence="4" key="2">
    <citation type="submission" date="2015-01" db="EMBL/GenBank/DDBJ databases">
        <title>Evolutionary Origins and Diversification of the Mycorrhizal Mutualists.</title>
        <authorList>
            <consortium name="DOE Joint Genome Institute"/>
            <consortium name="Mycorrhizal Genomics Consortium"/>
            <person name="Kohler A."/>
            <person name="Kuo A."/>
            <person name="Nagy L.G."/>
            <person name="Floudas D."/>
            <person name="Copeland A."/>
            <person name="Barry K.W."/>
            <person name="Cichocki N."/>
            <person name="Veneault-Fourrey C."/>
            <person name="LaButti K."/>
            <person name="Lindquist E.A."/>
            <person name="Lipzen A."/>
            <person name="Lundell T."/>
            <person name="Morin E."/>
            <person name="Murat C."/>
            <person name="Riley R."/>
            <person name="Ohm R."/>
            <person name="Sun H."/>
            <person name="Tunlid A."/>
            <person name="Henrissat B."/>
            <person name="Grigoriev I.V."/>
            <person name="Hibbett D.S."/>
            <person name="Martin F."/>
        </authorList>
    </citation>
    <scope>NUCLEOTIDE SEQUENCE [LARGE SCALE GENOMIC DNA]</scope>
    <source>
        <strain evidence="4">F 1598</strain>
    </source>
</reference>
<keyword evidence="4" id="KW-1185">Reference proteome</keyword>
<name>A0A0C3GLS9_PILCF</name>
<feature type="chain" id="PRO_5002177761" evidence="2">
    <location>
        <begin position="20"/>
        <end position="654"/>
    </location>
</feature>
<feature type="compositionally biased region" description="Polar residues" evidence="1">
    <location>
        <begin position="207"/>
        <end position="217"/>
    </location>
</feature>
<feature type="compositionally biased region" description="Polar residues" evidence="1">
    <location>
        <begin position="295"/>
        <end position="311"/>
    </location>
</feature>
<feature type="region of interest" description="Disordered" evidence="1">
    <location>
        <begin position="295"/>
        <end position="316"/>
    </location>
</feature>
<feature type="region of interest" description="Disordered" evidence="1">
    <location>
        <begin position="183"/>
        <end position="239"/>
    </location>
</feature>
<dbReference type="AlphaFoldDB" id="A0A0C3GLS9"/>
<gene>
    <name evidence="3" type="ORF">PILCRDRAFT_691</name>
</gene>
<feature type="signal peptide" evidence="2">
    <location>
        <begin position="1"/>
        <end position="19"/>
    </location>
</feature>
<keyword evidence="2" id="KW-0732">Signal</keyword>
<feature type="region of interest" description="Disordered" evidence="1">
    <location>
        <begin position="515"/>
        <end position="561"/>
    </location>
</feature>